<evidence type="ECO:0000256" key="6">
    <source>
        <dbReference type="ARBA" id="ARBA00023295"/>
    </source>
</evidence>
<dbReference type="Gene3D" id="2.60.350.10">
    <property type="entry name" value="Dextranase, N-terminal"/>
    <property type="match status" value="1"/>
</dbReference>
<dbReference type="Pfam" id="PF00295">
    <property type="entry name" value="Glyco_hydro_28"/>
    <property type="match status" value="1"/>
</dbReference>
<dbReference type="GO" id="GO:0000272">
    <property type="term" value="P:polysaccharide catabolic process"/>
    <property type="evidence" value="ECO:0007669"/>
    <property type="project" value="UniProtKB-KW"/>
</dbReference>
<comment type="function">
    <text evidence="8">Pectinolytic enzyme involved in the degradation of xylogalacturonan (xga), a galacturonan backbone heavily substituted with xylose, and which is one important component of the hairy regions of pectin. Activity requires a galacturonic acid backbone substituted with xylose.</text>
</comment>
<evidence type="ECO:0000256" key="4">
    <source>
        <dbReference type="ARBA" id="ARBA00023180"/>
    </source>
</evidence>
<dbReference type="GO" id="GO:0004650">
    <property type="term" value="F:polygalacturonase activity"/>
    <property type="evidence" value="ECO:0007669"/>
    <property type="project" value="InterPro"/>
</dbReference>
<keyword evidence="5" id="KW-0119">Carbohydrate metabolism</keyword>
<comment type="similarity">
    <text evidence="1 9">Belongs to the glycosyl hydrolase 28 family.</text>
</comment>
<dbReference type="InterPro" id="IPR012334">
    <property type="entry name" value="Pectin_lyas_fold"/>
</dbReference>
<evidence type="ECO:0000313" key="11">
    <source>
        <dbReference type="Proteomes" id="UP000736787"/>
    </source>
</evidence>
<proteinExistence type="inferred from homology"/>
<protein>
    <recommendedName>
        <fullName evidence="12">Glycosyl hydrolases family 28</fullName>
    </recommendedName>
</protein>
<dbReference type="PANTHER" id="PTHR31736:SF9">
    <property type="entry name" value="ENDO-XYLOGALACTURONAN HYDROLASE A-RELATED"/>
    <property type="match status" value="1"/>
</dbReference>
<dbReference type="InterPro" id="IPR000743">
    <property type="entry name" value="Glyco_hydro_28"/>
</dbReference>
<name>A0A8T1AJ40_9STRA</name>
<keyword evidence="6 9" id="KW-0326">Glycosidase</keyword>
<dbReference type="Proteomes" id="UP000736787">
    <property type="component" value="Unassembled WGS sequence"/>
</dbReference>
<evidence type="ECO:0000256" key="9">
    <source>
        <dbReference type="RuleBase" id="RU361169"/>
    </source>
</evidence>
<evidence type="ECO:0000256" key="7">
    <source>
        <dbReference type="ARBA" id="ARBA00023326"/>
    </source>
</evidence>
<evidence type="ECO:0000313" key="10">
    <source>
        <dbReference type="EMBL" id="KAG2882329.1"/>
    </source>
</evidence>
<keyword evidence="4" id="KW-0325">Glycoprotein</keyword>
<organism evidence="10 11">
    <name type="scientific">Phytophthora cactorum</name>
    <dbReference type="NCBI Taxonomy" id="29920"/>
    <lineage>
        <taxon>Eukaryota</taxon>
        <taxon>Sar</taxon>
        <taxon>Stramenopiles</taxon>
        <taxon>Oomycota</taxon>
        <taxon>Peronosporomycetes</taxon>
        <taxon>Peronosporales</taxon>
        <taxon>Peronosporaceae</taxon>
        <taxon>Phytophthora</taxon>
    </lineage>
</organism>
<accession>A0A8T1AJ40</accession>
<dbReference type="InterPro" id="IPR011050">
    <property type="entry name" value="Pectin_lyase_fold/virulence"/>
</dbReference>
<dbReference type="PANTHER" id="PTHR31736">
    <property type="match status" value="1"/>
</dbReference>
<evidence type="ECO:0000256" key="8">
    <source>
        <dbReference type="ARBA" id="ARBA00037278"/>
    </source>
</evidence>
<dbReference type="Gene3D" id="2.160.20.10">
    <property type="entry name" value="Single-stranded right-handed beta-helix, Pectin lyase-like"/>
    <property type="match status" value="1"/>
</dbReference>
<dbReference type="EMBL" id="RCMK01002344">
    <property type="protein sequence ID" value="KAG2882329.1"/>
    <property type="molecule type" value="Genomic_DNA"/>
</dbReference>
<keyword evidence="2" id="KW-0677">Repeat</keyword>
<dbReference type="InterPro" id="IPR035953">
    <property type="entry name" value="Dextranase_N-ter"/>
</dbReference>
<keyword evidence="7" id="KW-0624">Polysaccharide degradation</keyword>
<keyword evidence="3 9" id="KW-0378">Hydrolase</keyword>
<evidence type="ECO:0000256" key="3">
    <source>
        <dbReference type="ARBA" id="ARBA00022801"/>
    </source>
</evidence>
<dbReference type="AlphaFoldDB" id="A0A8T1AJ40"/>
<comment type="caution">
    <text evidence="10">The sequence shown here is derived from an EMBL/GenBank/DDBJ whole genome shotgun (WGS) entry which is preliminary data.</text>
</comment>
<evidence type="ECO:0000256" key="5">
    <source>
        <dbReference type="ARBA" id="ARBA00023277"/>
    </source>
</evidence>
<dbReference type="SUPFAM" id="SSF51126">
    <property type="entry name" value="Pectin lyase-like"/>
    <property type="match status" value="1"/>
</dbReference>
<sequence>MNKLIVYPQPEGARERRDFKVQVRQPEEDWQELFVYEAKVGMHQIRQASMAYFDMFGKVEVRVECLTTRPERVVIRPVSTAIPLLYEGNSISFTLSKPCKLSIEVNGDRFGNLHLFANPLETLPPLPDDPGVLLIKPAIHRMEDIKRLASMPDALSGQCPHILYFAPGIHYVEETIIRIPSNTTVYVAGGAVVVGSFVCDQVKNVVIRGRGIIDLSAFHRYSAFRGIRIKFSKNVTVEGLMLLDPPHYSIYIGKSSHVHISNFKSFSTKGWCDGIDMMASSDIEIDDVFLRTSDDCIAVYGSRWDYHGDTRRVTVRNSVLWADVAHPLMMGTHGDHHRSGDVIEDIRFENLDILEHHELQENYWGAMAINAGDKNTIRRVVYDNIRVEEFELGQLIDIRVIWNKDYNPEPGHSIEDISFRNIIYLGRNVNPNRIYGFDAERQVKGVVFENLRIHGELVLKPEHGNFDINAFAQEITFTEAKE</sequence>
<gene>
    <name evidence="10" type="ORF">PC117_g26247</name>
</gene>
<reference evidence="10" key="1">
    <citation type="submission" date="2018-10" db="EMBL/GenBank/DDBJ databases">
        <title>Effector identification in a new, highly contiguous assembly of the strawberry crown rot pathogen Phytophthora cactorum.</title>
        <authorList>
            <person name="Armitage A.D."/>
            <person name="Nellist C.F."/>
            <person name="Bates H."/>
            <person name="Vickerstaff R.J."/>
            <person name="Harrison R.J."/>
        </authorList>
    </citation>
    <scope>NUCLEOTIDE SEQUENCE</scope>
    <source>
        <strain evidence="10">4040</strain>
    </source>
</reference>
<evidence type="ECO:0008006" key="12">
    <source>
        <dbReference type="Google" id="ProtNLM"/>
    </source>
</evidence>
<evidence type="ECO:0000256" key="2">
    <source>
        <dbReference type="ARBA" id="ARBA00022737"/>
    </source>
</evidence>
<evidence type="ECO:0000256" key="1">
    <source>
        <dbReference type="ARBA" id="ARBA00008834"/>
    </source>
</evidence>